<accession>A5ZQX9</accession>
<gene>
    <name evidence="1" type="ORF">RUMOBE_01406</name>
</gene>
<evidence type="ECO:0000313" key="2">
    <source>
        <dbReference type="Proteomes" id="UP000006002"/>
    </source>
</evidence>
<sequence>MERKFMEFMTVKEAATKWGLSERRLQTICNEGMVPGVIKFGRSWAIPVNAQKPVDKRIKSGKYVKS</sequence>
<dbReference type="HOGENOM" id="CLU_178120_1_0_9"/>
<proteinExistence type="predicted"/>
<protein>
    <recommendedName>
        <fullName evidence="3">Helix-turn-helix domain-containing protein</fullName>
    </recommendedName>
</protein>
<dbReference type="AlphaFoldDB" id="A5ZQX9"/>
<dbReference type="eggNOG" id="COG2909">
    <property type="taxonomic scope" value="Bacteria"/>
</dbReference>
<reference evidence="1 2" key="1">
    <citation type="submission" date="2007-03" db="EMBL/GenBank/DDBJ databases">
        <authorList>
            <person name="Fulton L."/>
            <person name="Clifton S."/>
            <person name="Fulton B."/>
            <person name="Xu J."/>
            <person name="Minx P."/>
            <person name="Pepin K.H."/>
            <person name="Johnson M."/>
            <person name="Thiruvilangam P."/>
            <person name="Bhonagiri V."/>
            <person name="Nash W.E."/>
            <person name="Mardis E.R."/>
            <person name="Wilson R.K."/>
        </authorList>
    </citation>
    <scope>NUCLEOTIDE SEQUENCE [LARGE SCALE GENOMIC DNA]</scope>
    <source>
        <strain evidence="1 2">ATCC 29174</strain>
    </source>
</reference>
<evidence type="ECO:0008006" key="3">
    <source>
        <dbReference type="Google" id="ProtNLM"/>
    </source>
</evidence>
<organism evidence="1 2">
    <name type="scientific">Blautia obeum ATCC 29174</name>
    <dbReference type="NCBI Taxonomy" id="411459"/>
    <lineage>
        <taxon>Bacteria</taxon>
        <taxon>Bacillati</taxon>
        <taxon>Bacillota</taxon>
        <taxon>Clostridia</taxon>
        <taxon>Lachnospirales</taxon>
        <taxon>Lachnospiraceae</taxon>
        <taxon>Blautia</taxon>
    </lineage>
</organism>
<evidence type="ECO:0000313" key="1">
    <source>
        <dbReference type="EMBL" id="EDM87986.1"/>
    </source>
</evidence>
<reference evidence="1 2" key="2">
    <citation type="submission" date="2007-04" db="EMBL/GenBank/DDBJ databases">
        <title>Draft genome sequence of Ruminococcus obeum (ATCC 29174).</title>
        <authorList>
            <person name="Sudarsanam P."/>
            <person name="Ley R."/>
            <person name="Guruge J."/>
            <person name="Turnbaugh P.J."/>
            <person name="Mahowald M."/>
            <person name="Liep D."/>
            <person name="Gordon J."/>
        </authorList>
    </citation>
    <scope>NUCLEOTIDE SEQUENCE [LARGE SCALE GENOMIC DNA]</scope>
    <source>
        <strain evidence="1 2">ATCC 29174</strain>
    </source>
</reference>
<dbReference type="Proteomes" id="UP000006002">
    <property type="component" value="Unassembled WGS sequence"/>
</dbReference>
<dbReference type="EMBL" id="AAVO02000004">
    <property type="protein sequence ID" value="EDM87986.1"/>
    <property type="molecule type" value="Genomic_DNA"/>
</dbReference>
<name>A5ZQX9_9FIRM</name>
<comment type="caution">
    <text evidence="1">The sequence shown here is derived from an EMBL/GenBank/DDBJ whole genome shotgun (WGS) entry which is preliminary data.</text>
</comment>